<protein>
    <submittedName>
        <fullName evidence="1">Uncharacterized protein</fullName>
    </submittedName>
</protein>
<organism evidence="1 2">
    <name type="scientific">Vibrio maritimus</name>
    <dbReference type="NCBI Taxonomy" id="990268"/>
    <lineage>
        <taxon>Bacteria</taxon>
        <taxon>Pseudomonadati</taxon>
        <taxon>Pseudomonadota</taxon>
        <taxon>Gammaproteobacteria</taxon>
        <taxon>Vibrionales</taxon>
        <taxon>Vibrionaceae</taxon>
        <taxon>Vibrio</taxon>
    </lineage>
</organism>
<reference evidence="1 2" key="2">
    <citation type="submission" date="2014-09" db="EMBL/GenBank/DDBJ databases">
        <authorList>
            <consortium name="NBRP consortium"/>
            <person name="Sawabe T."/>
            <person name="Meirelles P."/>
            <person name="Nakanishi M."/>
            <person name="Sayaka M."/>
            <person name="Hattori M."/>
            <person name="Ohkuma M."/>
        </authorList>
    </citation>
    <scope>NUCLEOTIDE SEQUENCE [LARGE SCALE GENOMIC DNA]</scope>
    <source>
        <strain evidence="1 2">JCM 19240</strain>
    </source>
</reference>
<dbReference type="Proteomes" id="UP000029224">
    <property type="component" value="Unassembled WGS sequence"/>
</dbReference>
<gene>
    <name evidence="1" type="ORF">JCM19240_6350</name>
</gene>
<sequence>MAEFNQFIVNARVGTNMSIAECRNETFQDGLFTTRFKRSIAMSYT</sequence>
<accession>A0A090T181</accession>
<reference evidence="1 2" key="1">
    <citation type="submission" date="2014-09" db="EMBL/GenBank/DDBJ databases">
        <title>Vibrio maritimus JCM 19240. (C210) whole genome shotgun sequence.</title>
        <authorList>
            <person name="Sawabe T."/>
            <person name="Meirelles P."/>
            <person name="Nakanishi M."/>
            <person name="Sayaka M."/>
            <person name="Hattori M."/>
            <person name="Ohkuma M."/>
        </authorList>
    </citation>
    <scope>NUCLEOTIDE SEQUENCE [LARGE SCALE GENOMIC DNA]</scope>
    <source>
        <strain evidence="1 2">JCM 19240</strain>
    </source>
</reference>
<proteinExistence type="predicted"/>
<comment type="caution">
    <text evidence="1">The sequence shown here is derived from an EMBL/GenBank/DDBJ whole genome shotgun (WGS) entry which is preliminary data.</text>
</comment>
<keyword evidence="2" id="KW-1185">Reference proteome</keyword>
<dbReference type="EMBL" id="BBMT01000002">
    <property type="protein sequence ID" value="GAL32918.1"/>
    <property type="molecule type" value="Genomic_DNA"/>
</dbReference>
<evidence type="ECO:0000313" key="2">
    <source>
        <dbReference type="Proteomes" id="UP000029224"/>
    </source>
</evidence>
<evidence type="ECO:0000313" key="1">
    <source>
        <dbReference type="EMBL" id="GAL32918.1"/>
    </source>
</evidence>
<name>A0A090T181_9VIBR</name>
<dbReference type="AlphaFoldDB" id="A0A090T181"/>